<feature type="region of interest" description="Disordered" evidence="2">
    <location>
        <begin position="595"/>
        <end position="622"/>
    </location>
</feature>
<keyword evidence="3" id="KW-0472">Membrane</keyword>
<dbReference type="GO" id="GO:0098003">
    <property type="term" value="P:viral tail assembly"/>
    <property type="evidence" value="ECO:0007669"/>
    <property type="project" value="UniProtKB-KW"/>
</dbReference>
<dbReference type="EMBL" id="MH443101">
    <property type="protein sequence ID" value="AXH43534.1"/>
    <property type="molecule type" value="Genomic_DNA"/>
</dbReference>
<dbReference type="Pfam" id="PF20155">
    <property type="entry name" value="TMP_3"/>
    <property type="match status" value="1"/>
</dbReference>
<keyword evidence="3" id="KW-1133">Transmembrane helix</keyword>
<accession>A0A4Y1NRC7</accession>
<dbReference type="NCBIfam" id="TIGR02675">
    <property type="entry name" value="tape_meas_nterm"/>
    <property type="match status" value="1"/>
</dbReference>
<name>A0A4Y1NRC7_9CAUD</name>
<keyword evidence="1" id="KW-1188">Viral release from host cell</keyword>
<keyword evidence="6" id="KW-1185">Reference proteome</keyword>
<dbReference type="Proteomes" id="UP000310697">
    <property type="component" value="Segment"/>
</dbReference>
<gene>
    <name evidence="5" type="ORF">MZUP2_160</name>
</gene>
<dbReference type="InterPro" id="IPR013491">
    <property type="entry name" value="Tape_meas_N"/>
</dbReference>
<evidence type="ECO:0000313" key="6">
    <source>
        <dbReference type="Proteomes" id="UP000310697"/>
    </source>
</evidence>
<keyword evidence="3" id="KW-0812">Transmembrane</keyword>
<feature type="region of interest" description="Disordered" evidence="2">
    <location>
        <begin position="682"/>
        <end position="705"/>
    </location>
</feature>
<keyword evidence="1" id="KW-1245">Viral tail assembly</keyword>
<organism evidence="5 6">
    <name type="scientific">Erwinia phage vB_EhrS_59</name>
    <dbReference type="NCBI Taxonomy" id="2283025"/>
    <lineage>
        <taxon>Viruses</taxon>
        <taxon>Duplodnaviria</taxon>
        <taxon>Heunggongvirae</taxon>
        <taxon>Uroviricota</taxon>
        <taxon>Caudoviricetes</taxon>
        <taxon>Feofaniavirus</taxon>
        <taxon>Feofaniavirus Eho59</taxon>
    </lineage>
</organism>
<feature type="transmembrane region" description="Helical" evidence="3">
    <location>
        <begin position="336"/>
        <end position="358"/>
    </location>
</feature>
<evidence type="ECO:0000256" key="1">
    <source>
        <dbReference type="ARBA" id="ARBA00022465"/>
    </source>
</evidence>
<feature type="transmembrane region" description="Helical" evidence="3">
    <location>
        <begin position="910"/>
        <end position="943"/>
    </location>
</feature>
<evidence type="ECO:0000256" key="3">
    <source>
        <dbReference type="SAM" id="Phobius"/>
    </source>
</evidence>
<evidence type="ECO:0000313" key="5">
    <source>
        <dbReference type="EMBL" id="AXH43534.1"/>
    </source>
</evidence>
<evidence type="ECO:0000256" key="2">
    <source>
        <dbReference type="SAM" id="MobiDB-lite"/>
    </source>
</evidence>
<sequence>MASEQQVGNIVYEVEMNVAKLLDAQKQVDARLGKLEDSFDKTSKSVAGTEKSFASLSRVATALTAALSVRAVADYADSWTTLNNKLSNSVRASESLVEVTQRVFDITQSTRSSLDATATLYARLERGTRQYNTSAEDLARLTTIINQGFVVSGATAQEAENAIIQLSQGIASGVLRGEEFNSVTEQGSRLAVALADSLGVNIGQLRAMAAQGKLTTDVVVNGLLSQGDAIGREFSNTTQTIAQAFQTASNNITQFVGSSATVKAGVAIFNDAVITLSENLDVISTVLIAVTAVMGSRYVAALVLATQKQIALAASAYNAAAAQGALSVASAGLRGAMALVGGPAGVATLAAAAIFYFFQKAQQAKQEANDLADSVSGLVSKFRQMSATEVGASIARMRESMVSLTDSVDDAQKTYDKATYRISDLRKEVDNWGKGTTRGRQAAEALSGAMDDQYIAAEALEKAQRRLSQTQSAINLGQAQLTTGLKTGIDLLSRESGAAGDAAGMMNHFAQSINQAATAKDRFNSSSLQIPRSAKADDYNKDLADENALLAITDKRLRAVTKARMEAGGKGGNQNQINTAGELAGAQYDLQAAEAARNTTAKESAKVESQAEQAEKRRKKSLQELTDQMAVAELQYKGLSREAAQLAAMQDLGAGASSAQMQQASQQAGQIFDIQQRSADKKAALEQDASANAQRQRDQDLAQVQRQLSAGDISFEGSQKRRAEIAATYSQQIAQANASTAVTPQQAAAGTVDPVQQLANENAQKLALIQQFENQKVITEQQSLALRNSLNLQYDQQRTAAMWQMWRNQSAGNEAVAASFDSIAGNASNAFTGMVTGSMSAEEAMSSLASNALNSLINSFVQMGVEWVKSAVMGSAAQTTAIATTTAASVAGTATTTAASTAAAGTTLAAWLPAALVASIGSFGAAAVVGGAALLATFGLVAALSGKRKNGGPVSAGGMYQVGEGGMPEIYQAGNGRQYMIPGDNGSVISNKDMQGGPTSSGGVIINIQNYTSSTVDAQASNGANGVTVDVIVADLDAGGPIRQAITRNTTASARATE</sequence>
<protein>
    <submittedName>
        <fullName evidence="5">Tape measure protein</fullName>
    </submittedName>
</protein>
<proteinExistence type="predicted"/>
<feature type="domain" description="Tape measure protein N-terminal" evidence="4">
    <location>
        <begin position="71"/>
        <end position="258"/>
    </location>
</feature>
<evidence type="ECO:0000259" key="4">
    <source>
        <dbReference type="Pfam" id="PF20155"/>
    </source>
</evidence>
<reference evidence="5 6" key="1">
    <citation type="journal article" date="2019" name="J. Basic Microbiol.">
        <title>Complete genome sequence analysis of temperate Erwinia bacteriophages 49 and 59.</title>
        <authorList>
            <person name="Zlatohurska M."/>
            <person name="Gorb T."/>
            <person name="Romaniuk L."/>
            <person name="Korol N."/>
            <person name="Faidiuk Y."/>
            <person name="Kropinski A.M."/>
            <person name="Kushkina A."/>
            <person name="Tovkach F."/>
        </authorList>
    </citation>
    <scope>NUCLEOTIDE SEQUENCE [LARGE SCALE GENOMIC DNA]</scope>
</reference>